<dbReference type="GO" id="GO:0019843">
    <property type="term" value="F:rRNA binding"/>
    <property type="evidence" value="ECO:0007669"/>
    <property type="project" value="UniProtKB-KW"/>
</dbReference>
<dbReference type="RefSeq" id="XP_013244059.1">
    <property type="nucleotide sequence ID" value="XM_013388605.1"/>
</dbReference>
<dbReference type="Gene3D" id="3.40.1280.10">
    <property type="match status" value="1"/>
</dbReference>
<dbReference type="GO" id="GO:0070475">
    <property type="term" value="P:rRNA base methylation"/>
    <property type="evidence" value="ECO:0007669"/>
    <property type="project" value="InterPro"/>
</dbReference>
<dbReference type="Pfam" id="PF03587">
    <property type="entry name" value="EMG1"/>
    <property type="match status" value="1"/>
</dbReference>
<evidence type="ECO:0000256" key="1">
    <source>
        <dbReference type="ARBA" id="ARBA00008115"/>
    </source>
</evidence>
<proteinExistence type="inferred from homology"/>
<evidence type="ECO:0000256" key="6">
    <source>
        <dbReference type="ARBA" id="ARBA00022691"/>
    </source>
</evidence>
<dbReference type="GO" id="GO:0070037">
    <property type="term" value="F:rRNA (pseudouridine) methyltransferase activity"/>
    <property type="evidence" value="ECO:0007669"/>
    <property type="project" value="InterPro"/>
</dbReference>
<dbReference type="InterPro" id="IPR005304">
    <property type="entry name" value="Rbsml_bgen_MeTrfase_EMG1/NEP1"/>
</dbReference>
<dbReference type="SUPFAM" id="SSF75217">
    <property type="entry name" value="alpha/beta knot"/>
    <property type="match status" value="1"/>
</dbReference>
<feature type="compositionally biased region" description="Low complexity" evidence="9">
    <location>
        <begin position="69"/>
        <end position="118"/>
    </location>
</feature>
<dbReference type="PANTHER" id="PTHR12636">
    <property type="entry name" value="NEP1/MRA1"/>
    <property type="match status" value="1"/>
</dbReference>
<name>A0A066W3A8_TILAU</name>
<dbReference type="CDD" id="cd18088">
    <property type="entry name" value="Nep1-like"/>
    <property type="match status" value="1"/>
</dbReference>
<comment type="caution">
    <text evidence="10">The sequence shown here is derived from an EMBL/GenBank/DDBJ whole genome shotgun (WGS) entry which is preliminary data.</text>
</comment>
<feature type="region of interest" description="Disordered" evidence="9">
    <location>
        <begin position="185"/>
        <end position="216"/>
    </location>
</feature>
<evidence type="ECO:0000256" key="3">
    <source>
        <dbReference type="ARBA" id="ARBA00022552"/>
    </source>
</evidence>
<feature type="region of interest" description="Disordered" evidence="9">
    <location>
        <begin position="1"/>
        <end position="158"/>
    </location>
</feature>
<keyword evidence="11" id="KW-1185">Reference proteome</keyword>
<dbReference type="GeneID" id="25263185"/>
<keyword evidence="3" id="KW-0698">rRNA processing</keyword>
<dbReference type="STRING" id="1037660.A0A066W3A8"/>
<sequence>MSSNEEYSSGEEDAQMPEAPTTSYRTIAPLPNASTSNTASPSPVADQDTSMASVTSKNATSANEYAEASSPSMSRSTSFTTASASRASANAFTPRSPQAQAAAQAQLASQQQQQASSSRSRHALPAKPDAETVSGTQKRSRVEPSLNPALPKVPKTTVEKENTPRLIVVLEQACLETYKLSSGSATAGPSMNGWGSGSGTMGGAGGSGGGRRKNKEGGDKYALLNCDDHQRVLAKMGRDIAEARPDITHQCLLTLLDSPLNKSGFLQVYIHTAKGVLIEVNPHVRIPRTFKRFSGLMVQLLHKLSIRSVQGSEKLLKVIRNPVTDHFPSNTHKITLSHNAPVQRLSTYLPTVPKDHSIAVFVGAMAHGADTFADGIVDEKISISEYSLSASVACGKFCCGLEEFWGVV</sequence>
<evidence type="ECO:0000256" key="5">
    <source>
        <dbReference type="ARBA" id="ARBA00022679"/>
    </source>
</evidence>
<evidence type="ECO:0000313" key="11">
    <source>
        <dbReference type="Proteomes" id="UP000027361"/>
    </source>
</evidence>
<evidence type="ECO:0000256" key="9">
    <source>
        <dbReference type="SAM" id="MobiDB-lite"/>
    </source>
</evidence>
<dbReference type="OrthoDB" id="269804at2759"/>
<keyword evidence="5" id="KW-0808">Transferase</keyword>
<evidence type="ECO:0000256" key="7">
    <source>
        <dbReference type="ARBA" id="ARBA00022730"/>
    </source>
</evidence>
<keyword evidence="2" id="KW-0690">Ribosome biogenesis</keyword>
<keyword evidence="8" id="KW-0694">RNA-binding</keyword>
<dbReference type="InterPro" id="IPR029026">
    <property type="entry name" value="tRNA_m1G_MTases_N"/>
</dbReference>
<evidence type="ECO:0000313" key="10">
    <source>
        <dbReference type="EMBL" id="KDN48211.1"/>
    </source>
</evidence>
<keyword evidence="4" id="KW-0489">Methyltransferase</keyword>
<feature type="compositionally biased region" description="Gly residues" evidence="9">
    <location>
        <begin position="194"/>
        <end position="209"/>
    </location>
</feature>
<evidence type="ECO:0000256" key="4">
    <source>
        <dbReference type="ARBA" id="ARBA00022603"/>
    </source>
</evidence>
<dbReference type="GO" id="GO:0032040">
    <property type="term" value="C:small-subunit processome"/>
    <property type="evidence" value="ECO:0007669"/>
    <property type="project" value="TreeGrafter"/>
</dbReference>
<dbReference type="Proteomes" id="UP000027361">
    <property type="component" value="Unassembled WGS sequence"/>
</dbReference>
<dbReference type="EMBL" id="JMSN01000026">
    <property type="protein sequence ID" value="KDN48211.1"/>
    <property type="molecule type" value="Genomic_DNA"/>
</dbReference>
<feature type="compositionally biased region" description="Polar residues" evidence="9">
    <location>
        <begin position="32"/>
        <end position="63"/>
    </location>
</feature>
<evidence type="ECO:0000256" key="8">
    <source>
        <dbReference type="ARBA" id="ARBA00022884"/>
    </source>
</evidence>
<organism evidence="10 11">
    <name type="scientific">Tilletiaria anomala (strain ATCC 24038 / CBS 436.72 / UBC 951)</name>
    <dbReference type="NCBI Taxonomy" id="1037660"/>
    <lineage>
        <taxon>Eukaryota</taxon>
        <taxon>Fungi</taxon>
        <taxon>Dikarya</taxon>
        <taxon>Basidiomycota</taxon>
        <taxon>Ustilaginomycotina</taxon>
        <taxon>Exobasidiomycetes</taxon>
        <taxon>Georgefischeriales</taxon>
        <taxon>Tilletiariaceae</taxon>
        <taxon>Tilletiaria</taxon>
    </lineage>
</organism>
<comment type="similarity">
    <text evidence="1">Belongs to the class IV-like SAM-binding methyltransferase superfamily. RNA methyltransferase NEP1 family.</text>
</comment>
<keyword evidence="6" id="KW-0949">S-adenosyl-L-methionine</keyword>
<reference evidence="10 11" key="1">
    <citation type="submission" date="2014-05" db="EMBL/GenBank/DDBJ databases">
        <title>Draft genome sequence of a rare smut relative, Tilletiaria anomala UBC 951.</title>
        <authorList>
            <consortium name="DOE Joint Genome Institute"/>
            <person name="Toome M."/>
            <person name="Kuo A."/>
            <person name="Henrissat B."/>
            <person name="Lipzen A."/>
            <person name="Tritt A."/>
            <person name="Yoshinaga Y."/>
            <person name="Zane M."/>
            <person name="Barry K."/>
            <person name="Grigoriev I.V."/>
            <person name="Spatafora J.W."/>
            <person name="Aimea M.C."/>
        </authorList>
    </citation>
    <scope>NUCLEOTIDE SEQUENCE [LARGE SCALE GENOMIC DNA]</scope>
    <source>
        <strain evidence="10 11">UBC 951</strain>
    </source>
</reference>
<dbReference type="PANTHER" id="PTHR12636:SF5">
    <property type="entry name" value="RIBOSOMAL RNA SMALL SUBUNIT METHYLTRANSFERASE NEP1"/>
    <property type="match status" value="1"/>
</dbReference>
<evidence type="ECO:0000256" key="2">
    <source>
        <dbReference type="ARBA" id="ARBA00022517"/>
    </source>
</evidence>
<dbReference type="HOGENOM" id="CLU_055846_0_1_1"/>
<keyword evidence="7" id="KW-0699">rRNA-binding</keyword>
<dbReference type="AlphaFoldDB" id="A0A066W3A8"/>
<gene>
    <name evidence="10" type="ORF">K437DRAFT_245733</name>
</gene>
<accession>A0A066W3A8</accession>
<dbReference type="FunCoup" id="A0A066W3A8">
    <property type="interactions" value="463"/>
</dbReference>
<dbReference type="InterPro" id="IPR029028">
    <property type="entry name" value="Alpha/beta_knot_MTases"/>
</dbReference>
<protein>
    <submittedName>
        <fullName evidence="10">Nep1-domain-containing protein</fullName>
    </submittedName>
</protein>
<dbReference type="InParanoid" id="A0A066W3A8"/>